<dbReference type="STRING" id="67801.A0A1B0B3S6"/>
<proteinExistence type="predicted"/>
<reference evidence="2" key="2">
    <citation type="submission" date="2020-05" db="UniProtKB">
        <authorList>
            <consortium name="EnsemblMetazoa"/>
        </authorList>
    </citation>
    <scope>IDENTIFICATION</scope>
    <source>
        <strain evidence="2">IAEA</strain>
    </source>
</reference>
<dbReference type="VEuPathDB" id="VectorBase:GPPI017874"/>
<dbReference type="InterPro" id="IPR043504">
    <property type="entry name" value="Peptidase_S1_PA_chymotrypsin"/>
</dbReference>
<dbReference type="EnsemblMetazoa" id="GPPI017874-RA">
    <property type="protein sequence ID" value="GPPI017874-PA"/>
    <property type="gene ID" value="GPPI017874"/>
</dbReference>
<dbReference type="GO" id="GO:0004252">
    <property type="term" value="F:serine-type endopeptidase activity"/>
    <property type="evidence" value="ECO:0007669"/>
    <property type="project" value="InterPro"/>
</dbReference>
<reference evidence="3" key="1">
    <citation type="submission" date="2015-01" db="EMBL/GenBank/DDBJ databases">
        <authorList>
            <person name="Aksoy S."/>
            <person name="Warren W."/>
            <person name="Wilson R.K."/>
        </authorList>
    </citation>
    <scope>NUCLEOTIDE SEQUENCE [LARGE SCALE GENOMIC DNA]</scope>
    <source>
        <strain evidence="3">IAEA</strain>
    </source>
</reference>
<protein>
    <recommendedName>
        <fullName evidence="1">Peptidase S1 domain-containing protein</fullName>
    </recommendedName>
</protein>
<dbReference type="Gene3D" id="2.40.10.10">
    <property type="entry name" value="Trypsin-like serine proteases"/>
    <property type="match status" value="1"/>
</dbReference>
<evidence type="ECO:0000259" key="1">
    <source>
        <dbReference type="Pfam" id="PF00089"/>
    </source>
</evidence>
<dbReference type="InterPro" id="IPR001254">
    <property type="entry name" value="Trypsin_dom"/>
</dbReference>
<dbReference type="AlphaFoldDB" id="A0A1B0B3S6"/>
<dbReference type="GO" id="GO:0006508">
    <property type="term" value="P:proteolysis"/>
    <property type="evidence" value="ECO:0007669"/>
    <property type="project" value="InterPro"/>
</dbReference>
<organism evidence="2 3">
    <name type="scientific">Glossina palpalis gambiensis</name>
    <dbReference type="NCBI Taxonomy" id="67801"/>
    <lineage>
        <taxon>Eukaryota</taxon>
        <taxon>Metazoa</taxon>
        <taxon>Ecdysozoa</taxon>
        <taxon>Arthropoda</taxon>
        <taxon>Hexapoda</taxon>
        <taxon>Insecta</taxon>
        <taxon>Pterygota</taxon>
        <taxon>Neoptera</taxon>
        <taxon>Endopterygota</taxon>
        <taxon>Diptera</taxon>
        <taxon>Brachycera</taxon>
        <taxon>Muscomorpha</taxon>
        <taxon>Hippoboscoidea</taxon>
        <taxon>Glossinidae</taxon>
        <taxon>Glossina</taxon>
    </lineage>
</organism>
<dbReference type="Proteomes" id="UP000092460">
    <property type="component" value="Unassembled WGS sequence"/>
</dbReference>
<evidence type="ECO:0000313" key="3">
    <source>
        <dbReference type="Proteomes" id="UP000092460"/>
    </source>
</evidence>
<keyword evidence="3" id="KW-1185">Reference proteome</keyword>
<dbReference type="InterPro" id="IPR009003">
    <property type="entry name" value="Peptidase_S1_PA"/>
</dbReference>
<name>A0A1B0B3S6_9MUSC</name>
<dbReference type="SUPFAM" id="SSF50494">
    <property type="entry name" value="Trypsin-like serine proteases"/>
    <property type="match status" value="1"/>
</dbReference>
<accession>A0A1B0B3S6</accession>
<dbReference type="EMBL" id="JXJN01008009">
    <property type="status" value="NOT_ANNOTATED_CDS"/>
    <property type="molecule type" value="Genomic_DNA"/>
</dbReference>
<feature type="domain" description="Peptidase S1" evidence="1">
    <location>
        <begin position="41"/>
        <end position="231"/>
    </location>
</feature>
<dbReference type="Pfam" id="PF00089">
    <property type="entry name" value="Trypsin"/>
    <property type="match status" value="1"/>
</dbReference>
<sequence>MCHKRLSNQAGECNLDRSELRQTLALVKCKEIHTASETSRTGVIITNNFVLTASVLPEDDVSCVITYNINGEGGEQTAESSSIRSYAMDSNINPHVLPQLQLLGLNAPINFELPGPNITLAKTIKLAKQSPEIDDNVLLHTIRKRGNKYDVVQMEVNFASRNDCKKENLRLHPYVFCITIAKKECDGCNNVMAGSALVQNNELIGIVSERVTCDPSKRILCADVYEVRNWIKSTVGIRETREWSLIYRLPLAISALMDFLIGTRL</sequence>
<evidence type="ECO:0000313" key="2">
    <source>
        <dbReference type="EnsemblMetazoa" id="GPPI017874-PA"/>
    </source>
</evidence>